<name>A0A7T0FZU9_9BACT</name>
<organism evidence="2 3">
    <name type="scientific">Candidatus Nitronauta litoralis</name>
    <dbReference type="NCBI Taxonomy" id="2705533"/>
    <lineage>
        <taxon>Bacteria</taxon>
        <taxon>Pseudomonadati</taxon>
        <taxon>Nitrospinota/Tectimicrobiota group</taxon>
        <taxon>Nitrospinota</taxon>
        <taxon>Nitrospinia</taxon>
        <taxon>Nitrospinales</taxon>
        <taxon>Nitrospinaceae</taxon>
        <taxon>Candidatus Nitronauta</taxon>
    </lineage>
</organism>
<evidence type="ECO:0000313" key="3">
    <source>
        <dbReference type="Proteomes" id="UP000594688"/>
    </source>
</evidence>
<reference evidence="2 3" key="1">
    <citation type="submission" date="2020-02" db="EMBL/GenBank/DDBJ databases">
        <title>Genomic and physiological characterization of two novel Nitrospinaceae genera.</title>
        <authorList>
            <person name="Mueller A.J."/>
            <person name="Jung M.-Y."/>
            <person name="Strachan C.R."/>
            <person name="Herbold C.W."/>
            <person name="Kirkegaard R.H."/>
            <person name="Daims H."/>
        </authorList>
    </citation>
    <scope>NUCLEOTIDE SEQUENCE [LARGE SCALE GENOMIC DNA]</scope>
    <source>
        <strain evidence="2">EB</strain>
    </source>
</reference>
<proteinExistence type="predicted"/>
<evidence type="ECO:0000256" key="1">
    <source>
        <dbReference type="SAM" id="SignalP"/>
    </source>
</evidence>
<feature type="chain" id="PRO_5032814824" evidence="1">
    <location>
        <begin position="29"/>
        <end position="174"/>
    </location>
</feature>
<dbReference type="AlphaFoldDB" id="A0A7T0FZU9"/>
<feature type="signal peptide" evidence="1">
    <location>
        <begin position="1"/>
        <end position="28"/>
    </location>
</feature>
<dbReference type="Proteomes" id="UP000594688">
    <property type="component" value="Chromosome"/>
</dbReference>
<evidence type="ECO:0000313" key="2">
    <source>
        <dbReference type="EMBL" id="QPJ61233.1"/>
    </source>
</evidence>
<sequence>MKSIFANRLRFFSILALVMALTANIACAGQNSTMKKEGSMKGHFQISMAANSIVGVQGYDLVSYRTNEKPLKGNGNHVVEHHGITYLFINKENQQKFAAHPHKYLPAFGGYCAYGVAVGKKFVGDPDVWKIVDNTLYLNLDNKIQGIWNKDISGNIQKAENNWVNIKDKNAADL</sequence>
<accession>A0A7T0FZU9</accession>
<gene>
    <name evidence="2" type="ORF">G3M70_04745</name>
</gene>
<dbReference type="EMBL" id="CP048685">
    <property type="protein sequence ID" value="QPJ61233.1"/>
    <property type="molecule type" value="Genomic_DNA"/>
</dbReference>
<keyword evidence="1" id="KW-0732">Signal</keyword>
<dbReference type="KEGG" id="nli:G3M70_04745"/>
<protein>
    <submittedName>
        <fullName evidence="2">YHS domain protein</fullName>
    </submittedName>
</protein>
<dbReference type="NCBIfam" id="NF041384">
    <property type="entry name" value="YHS_seleno_dom"/>
    <property type="match status" value="1"/>
</dbReference>